<dbReference type="RefSeq" id="XP_024725496.1">
    <property type="nucleotide sequence ID" value="XM_024863200.1"/>
</dbReference>
<dbReference type="AlphaFoldDB" id="A0A2T3BEZ4"/>
<keyword evidence="1" id="KW-0472">Membrane</keyword>
<evidence type="ECO:0000256" key="1">
    <source>
        <dbReference type="SAM" id="Phobius"/>
    </source>
</evidence>
<sequence>MPIQAHILPPPSASPTCQEMPVTRPLVQGCRCCHLELGVPRAADIRPLVEGYAGVIFARALVLACVLYVVWRIVQVWEERRRERRRQEENQIWMRKERARRGAEPVGILRAREKERGGEGMCVEGEAHTKRVRFVEAAGASMEDSGLESSSSVEVDLGDGKKVNEDRFSDEALGELL</sequence>
<feature type="transmembrane region" description="Helical" evidence="1">
    <location>
        <begin position="56"/>
        <end position="77"/>
    </location>
</feature>
<dbReference type="EMBL" id="KZ679006">
    <property type="protein sequence ID" value="PSS27971.1"/>
    <property type="molecule type" value="Genomic_DNA"/>
</dbReference>
<proteinExistence type="predicted"/>
<organism evidence="2 3">
    <name type="scientific">Amorphotheca resinae ATCC 22711</name>
    <dbReference type="NCBI Taxonomy" id="857342"/>
    <lineage>
        <taxon>Eukaryota</taxon>
        <taxon>Fungi</taxon>
        <taxon>Dikarya</taxon>
        <taxon>Ascomycota</taxon>
        <taxon>Pezizomycotina</taxon>
        <taxon>Leotiomycetes</taxon>
        <taxon>Helotiales</taxon>
        <taxon>Amorphothecaceae</taxon>
        <taxon>Amorphotheca</taxon>
    </lineage>
</organism>
<keyword evidence="3" id="KW-1185">Reference proteome</keyword>
<dbReference type="GeneID" id="36571281"/>
<dbReference type="InParanoid" id="A0A2T3BEZ4"/>
<protein>
    <submittedName>
        <fullName evidence="2">Uncharacterized protein</fullName>
    </submittedName>
</protein>
<gene>
    <name evidence="2" type="ORF">M430DRAFT_15206</name>
</gene>
<name>A0A2T3BEZ4_AMORE</name>
<reference evidence="2 3" key="1">
    <citation type="journal article" date="2018" name="New Phytol.">
        <title>Comparative genomics and transcriptomics depict ericoid mycorrhizal fungi as versatile saprotrophs and plant mutualists.</title>
        <authorList>
            <person name="Martino E."/>
            <person name="Morin E."/>
            <person name="Grelet G.A."/>
            <person name="Kuo A."/>
            <person name="Kohler A."/>
            <person name="Daghino S."/>
            <person name="Barry K.W."/>
            <person name="Cichocki N."/>
            <person name="Clum A."/>
            <person name="Dockter R.B."/>
            <person name="Hainaut M."/>
            <person name="Kuo R.C."/>
            <person name="LaButti K."/>
            <person name="Lindahl B.D."/>
            <person name="Lindquist E.A."/>
            <person name="Lipzen A."/>
            <person name="Khouja H.R."/>
            <person name="Magnuson J."/>
            <person name="Murat C."/>
            <person name="Ohm R.A."/>
            <person name="Singer S.W."/>
            <person name="Spatafora J.W."/>
            <person name="Wang M."/>
            <person name="Veneault-Fourrey C."/>
            <person name="Henrissat B."/>
            <person name="Grigoriev I.V."/>
            <person name="Martin F.M."/>
            <person name="Perotto S."/>
        </authorList>
    </citation>
    <scope>NUCLEOTIDE SEQUENCE [LARGE SCALE GENOMIC DNA]</scope>
    <source>
        <strain evidence="2 3">ATCC 22711</strain>
    </source>
</reference>
<evidence type="ECO:0000313" key="2">
    <source>
        <dbReference type="EMBL" id="PSS27971.1"/>
    </source>
</evidence>
<evidence type="ECO:0000313" key="3">
    <source>
        <dbReference type="Proteomes" id="UP000241818"/>
    </source>
</evidence>
<keyword evidence="1" id="KW-1133">Transmembrane helix</keyword>
<keyword evidence="1" id="KW-0812">Transmembrane</keyword>
<accession>A0A2T3BEZ4</accession>
<dbReference type="Proteomes" id="UP000241818">
    <property type="component" value="Unassembled WGS sequence"/>
</dbReference>